<dbReference type="InterPro" id="IPR001314">
    <property type="entry name" value="Peptidase_S1A"/>
</dbReference>
<dbReference type="PANTHER" id="PTHR24278:SF31">
    <property type="entry name" value="COAGULATION FACTOR IX"/>
    <property type="match status" value="1"/>
</dbReference>
<keyword evidence="19 23" id="KW-1015">Disulfide bond</keyword>
<proteinExistence type="predicted"/>
<dbReference type="Proteomes" id="UP000829720">
    <property type="component" value="Unassembled WGS sequence"/>
</dbReference>
<feature type="domain" description="Gla" evidence="29">
    <location>
        <begin position="46"/>
        <end position="92"/>
    </location>
</feature>
<dbReference type="AlphaFoldDB" id="A0A8T3E1I2"/>
<dbReference type="InterPro" id="IPR033116">
    <property type="entry name" value="TRYPSIN_SER"/>
</dbReference>
<dbReference type="InterPro" id="IPR035972">
    <property type="entry name" value="GLA-like_dom_SF"/>
</dbReference>
<feature type="domain" description="Peptidase S1" evidence="28">
    <location>
        <begin position="263"/>
        <end position="500"/>
    </location>
</feature>
<keyword evidence="12" id="KW-0479">Metal-binding</keyword>
<dbReference type="PIRSF" id="PIRSF001143">
    <property type="entry name" value="Factor_X"/>
    <property type="match status" value="1"/>
</dbReference>
<dbReference type="PROSITE" id="PS01186">
    <property type="entry name" value="EGF_2"/>
    <property type="match status" value="1"/>
</dbReference>
<dbReference type="PROSITE" id="PS50026">
    <property type="entry name" value="EGF_3"/>
    <property type="match status" value="1"/>
</dbReference>
<keyword evidence="7" id="KW-0964">Secreted</keyword>
<dbReference type="PROSITE" id="PS50240">
    <property type="entry name" value="TRYPSIN_DOM"/>
    <property type="match status" value="1"/>
</dbReference>
<evidence type="ECO:0000256" key="1">
    <source>
        <dbReference type="ARBA" id="ARBA00001368"/>
    </source>
</evidence>
<keyword evidence="17" id="KW-0094">Blood coagulation</keyword>
<keyword evidence="16" id="KW-0460">Magnesium</keyword>
<feature type="region of interest" description="Disordered" evidence="25">
    <location>
        <begin position="193"/>
        <end position="233"/>
    </location>
</feature>
<evidence type="ECO:0000256" key="13">
    <source>
        <dbReference type="ARBA" id="ARBA00022801"/>
    </source>
</evidence>
<accession>A0A8T3E1I2</accession>
<dbReference type="Pfam" id="PF00008">
    <property type="entry name" value="EGF"/>
    <property type="match status" value="1"/>
</dbReference>
<keyword evidence="13 24" id="KW-0378">Hydrolase</keyword>
<keyword evidence="6" id="KW-0301">Gamma-carboxyglutamic acid</keyword>
<dbReference type="PRINTS" id="PR00722">
    <property type="entry name" value="CHYMOTRYPSIN"/>
</dbReference>
<name>A0A8T3E1I2_9TELE</name>
<dbReference type="CDD" id="cd00054">
    <property type="entry name" value="EGF_CA"/>
    <property type="match status" value="1"/>
</dbReference>
<feature type="transmembrane region" description="Helical" evidence="26">
    <location>
        <begin position="12"/>
        <end position="31"/>
    </location>
</feature>
<evidence type="ECO:0000259" key="29">
    <source>
        <dbReference type="PROSITE" id="PS50998"/>
    </source>
</evidence>
<dbReference type="SMART" id="SM00020">
    <property type="entry name" value="Tryp_SPc"/>
    <property type="match status" value="1"/>
</dbReference>
<dbReference type="SMART" id="SM00179">
    <property type="entry name" value="EGF_CA"/>
    <property type="match status" value="1"/>
</dbReference>
<comment type="catalytic activity">
    <reaction evidence="1">
        <text>Selective cleavage of Arg-|-Ile bond in factor X to form factor Xa.</text>
        <dbReference type="EC" id="3.4.21.22"/>
    </reaction>
</comment>
<feature type="domain" description="EGF-like" evidence="27">
    <location>
        <begin position="92"/>
        <end position="128"/>
    </location>
</feature>
<dbReference type="GO" id="GO:0006508">
    <property type="term" value="P:proteolysis"/>
    <property type="evidence" value="ECO:0007669"/>
    <property type="project" value="UniProtKB-KW"/>
</dbReference>
<evidence type="ECO:0000256" key="11">
    <source>
        <dbReference type="ARBA" id="ARBA00022696"/>
    </source>
</evidence>
<dbReference type="PROSITE" id="PS00022">
    <property type="entry name" value="EGF_1"/>
    <property type="match status" value="1"/>
</dbReference>
<dbReference type="InterPro" id="IPR018114">
    <property type="entry name" value="TRYPSIN_HIS"/>
</dbReference>
<keyword evidence="11" id="KW-0356">Hemostasis</keyword>
<evidence type="ECO:0000256" key="9">
    <source>
        <dbReference type="ARBA" id="ARBA00022553"/>
    </source>
</evidence>
<feature type="compositionally biased region" description="Low complexity" evidence="25">
    <location>
        <begin position="213"/>
        <end position="233"/>
    </location>
</feature>
<dbReference type="InterPro" id="IPR018097">
    <property type="entry name" value="EGF_Ca-bd_CS"/>
</dbReference>
<evidence type="ECO:0000256" key="21">
    <source>
        <dbReference type="ARBA" id="ARBA00023278"/>
    </source>
</evidence>
<reference evidence="30" key="1">
    <citation type="submission" date="2021-01" db="EMBL/GenBank/DDBJ databases">
        <authorList>
            <person name="Zahm M."/>
            <person name="Roques C."/>
            <person name="Cabau C."/>
            <person name="Klopp C."/>
            <person name="Donnadieu C."/>
            <person name="Jouanno E."/>
            <person name="Lampietro C."/>
            <person name="Louis A."/>
            <person name="Herpin A."/>
            <person name="Echchiki A."/>
            <person name="Berthelot C."/>
            <person name="Parey E."/>
            <person name="Roest-Crollius H."/>
            <person name="Braasch I."/>
            <person name="Postlethwait J."/>
            <person name="Bobe J."/>
            <person name="Montfort J."/>
            <person name="Bouchez O."/>
            <person name="Begum T."/>
            <person name="Mejri S."/>
            <person name="Adams A."/>
            <person name="Chen W.-J."/>
            <person name="Guiguen Y."/>
        </authorList>
    </citation>
    <scope>NUCLEOTIDE SEQUENCE</scope>
    <source>
        <tissue evidence="30">Blood</tissue>
    </source>
</reference>
<keyword evidence="26" id="KW-0472">Membrane</keyword>
<dbReference type="InterPro" id="IPR001881">
    <property type="entry name" value="EGF-like_Ca-bd_dom"/>
</dbReference>
<keyword evidence="26" id="KW-0812">Transmembrane</keyword>
<evidence type="ECO:0000256" key="24">
    <source>
        <dbReference type="RuleBase" id="RU363034"/>
    </source>
</evidence>
<evidence type="ECO:0000256" key="8">
    <source>
        <dbReference type="ARBA" id="ARBA00022536"/>
    </source>
</evidence>
<protein>
    <recommendedName>
        <fullName evidence="5">Coagulation factor IX</fullName>
        <ecNumber evidence="4">3.4.21.22</ecNumber>
    </recommendedName>
    <alternativeName>
        <fullName evidence="22">Christmas factor</fullName>
    </alternativeName>
</protein>
<dbReference type="CDD" id="cd00190">
    <property type="entry name" value="Tryp_SPc"/>
    <property type="match status" value="1"/>
</dbReference>
<sequence>MGIYSWIGMARINLLFFIPGLLLHCGATVFLPRHTADSVLKRLKRHNSGGLEEFKKGNLERECIEERCSWEEAREVFENTEKTMEFWQTYNDGNQCENSPCQNGGKCEDGFNSYTCWCPVGYTGKNCEIETVKECNFNNGGCMHFCQSHKVHGVTCDCAIGYSLHQDGRTCKPNEIHPCGRVAKSILSAQTNTQKSLTQSAEMSSNDTLPNITMTTSTPTANSTTPSPTNATMQHPPSGILLTEDFDSVLPTVVTKNNQGIRIVGGNEVTPGEIPWQVALIYKHTLIGFCGGSILSEQWVITAAHCLTGLAVDSVFIRVGEHNVHIKEGTESDYEIAEWHLHPLYNNSHNMYNHDIALLRIEKPIVFSDYVVPICLGPKEFTENLLQTSSHSVVSGWGRIRFEGAESPVLQKVEVPYVDRKDCKDSSSERITRFMFCAGYATERKDSCQGDSGGPHTSQQGNTWFLTGIVSWGEKCAKEDKYGIYTRVSRYFQWLTNVTGIKKADY</sequence>
<evidence type="ECO:0000256" key="26">
    <source>
        <dbReference type="SAM" id="Phobius"/>
    </source>
</evidence>
<evidence type="ECO:0000313" key="30">
    <source>
        <dbReference type="EMBL" id="KAI1903102.1"/>
    </source>
</evidence>
<dbReference type="PRINTS" id="PR00010">
    <property type="entry name" value="EGFBLOOD"/>
</dbReference>
<keyword evidence="15" id="KW-0106">Calcium</keyword>
<dbReference type="InterPro" id="IPR043504">
    <property type="entry name" value="Peptidase_S1_PA_chymotrypsin"/>
</dbReference>
<dbReference type="SUPFAM" id="SSF57630">
    <property type="entry name" value="GLA-domain"/>
    <property type="match status" value="1"/>
</dbReference>
<keyword evidence="18" id="KW-0865">Zymogen</keyword>
<dbReference type="PROSITE" id="PS50998">
    <property type="entry name" value="GLA_2"/>
    <property type="match status" value="1"/>
</dbReference>
<dbReference type="FunFam" id="2.40.10.10:FF:000013">
    <property type="entry name" value="Coagulation factor X"/>
    <property type="match status" value="1"/>
</dbReference>
<evidence type="ECO:0000256" key="23">
    <source>
        <dbReference type="PROSITE-ProRule" id="PRU00076"/>
    </source>
</evidence>
<dbReference type="Pfam" id="PF00594">
    <property type="entry name" value="Gla"/>
    <property type="match status" value="1"/>
</dbReference>
<evidence type="ECO:0000259" key="28">
    <source>
        <dbReference type="PROSITE" id="PS50240"/>
    </source>
</evidence>
<dbReference type="PROSITE" id="PS00011">
    <property type="entry name" value="GLA_1"/>
    <property type="match status" value="1"/>
</dbReference>
<dbReference type="PRINTS" id="PR00001">
    <property type="entry name" value="GLABLOOD"/>
</dbReference>
<dbReference type="FunFam" id="4.10.740.10:FF:000001">
    <property type="entry name" value="vitamin K-dependent protein S"/>
    <property type="match status" value="1"/>
</dbReference>
<comment type="caution">
    <text evidence="30">The sequence shown here is derived from an EMBL/GenBank/DDBJ whole genome shotgun (WGS) entry which is preliminary data.</text>
</comment>
<dbReference type="PANTHER" id="PTHR24278">
    <property type="entry name" value="COAGULATION FACTOR"/>
    <property type="match status" value="1"/>
</dbReference>
<keyword evidence="26" id="KW-1133">Transmembrane helix</keyword>
<evidence type="ECO:0000256" key="15">
    <source>
        <dbReference type="ARBA" id="ARBA00022837"/>
    </source>
</evidence>
<evidence type="ECO:0000256" key="5">
    <source>
        <dbReference type="ARBA" id="ARBA00019454"/>
    </source>
</evidence>
<dbReference type="InterPro" id="IPR000294">
    <property type="entry name" value="GLA_domain"/>
</dbReference>
<dbReference type="Gene3D" id="4.10.740.10">
    <property type="entry name" value="Coagulation Factor IX"/>
    <property type="match status" value="1"/>
</dbReference>
<dbReference type="GO" id="GO:0004252">
    <property type="term" value="F:serine-type endopeptidase activity"/>
    <property type="evidence" value="ECO:0007669"/>
    <property type="project" value="UniProtKB-EC"/>
</dbReference>
<evidence type="ECO:0000256" key="6">
    <source>
        <dbReference type="ARBA" id="ARBA00022479"/>
    </source>
</evidence>
<feature type="compositionally biased region" description="Polar residues" evidence="25">
    <location>
        <begin position="193"/>
        <end position="212"/>
    </location>
</feature>
<gene>
    <name evidence="30" type="ORF">AGOR_G00023750</name>
</gene>
<dbReference type="InterPro" id="IPR009003">
    <property type="entry name" value="Peptidase_S1_PA"/>
</dbReference>
<evidence type="ECO:0000256" key="25">
    <source>
        <dbReference type="SAM" id="MobiDB-lite"/>
    </source>
</evidence>
<evidence type="ECO:0000256" key="10">
    <source>
        <dbReference type="ARBA" id="ARBA00022670"/>
    </source>
</evidence>
<keyword evidence="20" id="KW-0325">Glycoprotein</keyword>
<dbReference type="GO" id="GO:0007596">
    <property type="term" value="P:blood coagulation"/>
    <property type="evidence" value="ECO:0007669"/>
    <property type="project" value="UniProtKB-KW"/>
</dbReference>
<dbReference type="SUPFAM" id="SSF57196">
    <property type="entry name" value="EGF/Laminin"/>
    <property type="match status" value="2"/>
</dbReference>
<dbReference type="PROSITE" id="PS00010">
    <property type="entry name" value="ASX_HYDROXYL"/>
    <property type="match status" value="1"/>
</dbReference>
<keyword evidence="9" id="KW-0597">Phosphoprotein</keyword>
<comment type="function">
    <text evidence="2">Factor IX is a vitamin K-dependent plasma protein that participates in the intrinsic pathway of blood coagulation by converting factor X to its active form in the presence of Ca(2+) ions, phospholipids, and factor VIIIa.</text>
</comment>
<evidence type="ECO:0000256" key="17">
    <source>
        <dbReference type="ARBA" id="ARBA00023084"/>
    </source>
</evidence>
<dbReference type="PROSITE" id="PS00135">
    <property type="entry name" value="TRYPSIN_SER"/>
    <property type="match status" value="1"/>
</dbReference>
<dbReference type="EC" id="3.4.21.22" evidence="4"/>
<dbReference type="OrthoDB" id="8909918at2759"/>
<dbReference type="InterPro" id="IPR017857">
    <property type="entry name" value="Coagulation_fac-like_Gla_dom"/>
</dbReference>
<evidence type="ECO:0000256" key="3">
    <source>
        <dbReference type="ARBA" id="ARBA00004613"/>
    </source>
</evidence>
<dbReference type="EMBL" id="JAERUA010000002">
    <property type="protein sequence ID" value="KAI1903102.1"/>
    <property type="molecule type" value="Genomic_DNA"/>
</dbReference>
<dbReference type="SUPFAM" id="SSF50494">
    <property type="entry name" value="Trypsin-like serine proteases"/>
    <property type="match status" value="1"/>
</dbReference>
<evidence type="ECO:0000256" key="18">
    <source>
        <dbReference type="ARBA" id="ARBA00023145"/>
    </source>
</evidence>
<dbReference type="SMART" id="SM00069">
    <property type="entry name" value="GLA"/>
    <property type="match status" value="1"/>
</dbReference>
<comment type="caution">
    <text evidence="23">Lacks conserved residue(s) required for the propagation of feature annotation.</text>
</comment>
<dbReference type="InterPro" id="IPR000152">
    <property type="entry name" value="EGF-type_Asp/Asn_hydroxyl_site"/>
</dbReference>
<dbReference type="Gene3D" id="2.40.10.10">
    <property type="entry name" value="Trypsin-like serine proteases"/>
    <property type="match status" value="2"/>
</dbReference>
<evidence type="ECO:0000256" key="12">
    <source>
        <dbReference type="ARBA" id="ARBA00022723"/>
    </source>
</evidence>
<evidence type="ECO:0000256" key="4">
    <source>
        <dbReference type="ARBA" id="ARBA00012066"/>
    </source>
</evidence>
<dbReference type="InterPro" id="IPR012224">
    <property type="entry name" value="Pept_S1A_FX"/>
</dbReference>
<dbReference type="Gene3D" id="2.10.25.10">
    <property type="entry name" value="Laminin"/>
    <property type="match status" value="2"/>
</dbReference>
<evidence type="ECO:0000256" key="22">
    <source>
        <dbReference type="ARBA" id="ARBA00031357"/>
    </source>
</evidence>
<keyword evidence="31" id="KW-1185">Reference proteome</keyword>
<organism evidence="30 31">
    <name type="scientific">Albula goreensis</name>
    <dbReference type="NCBI Taxonomy" id="1534307"/>
    <lineage>
        <taxon>Eukaryota</taxon>
        <taxon>Metazoa</taxon>
        <taxon>Chordata</taxon>
        <taxon>Craniata</taxon>
        <taxon>Vertebrata</taxon>
        <taxon>Euteleostomi</taxon>
        <taxon>Actinopterygii</taxon>
        <taxon>Neopterygii</taxon>
        <taxon>Teleostei</taxon>
        <taxon>Albuliformes</taxon>
        <taxon>Albulidae</taxon>
        <taxon>Albula</taxon>
    </lineage>
</organism>
<dbReference type="SMART" id="SM00181">
    <property type="entry name" value="EGF"/>
    <property type="match status" value="2"/>
</dbReference>
<dbReference type="Pfam" id="PF14670">
    <property type="entry name" value="FXa_inhibition"/>
    <property type="match status" value="1"/>
</dbReference>
<dbReference type="InterPro" id="IPR000742">
    <property type="entry name" value="EGF"/>
</dbReference>
<evidence type="ECO:0000259" key="27">
    <source>
        <dbReference type="PROSITE" id="PS50026"/>
    </source>
</evidence>
<dbReference type="InterPro" id="IPR001254">
    <property type="entry name" value="Trypsin_dom"/>
</dbReference>
<comment type="subcellular location">
    <subcellularLocation>
        <location evidence="3">Secreted</location>
    </subcellularLocation>
</comment>
<dbReference type="GO" id="GO:0005615">
    <property type="term" value="C:extracellular space"/>
    <property type="evidence" value="ECO:0007669"/>
    <property type="project" value="TreeGrafter"/>
</dbReference>
<keyword evidence="8 23" id="KW-0245">EGF-like domain</keyword>
<evidence type="ECO:0000256" key="14">
    <source>
        <dbReference type="ARBA" id="ARBA00022825"/>
    </source>
</evidence>
<dbReference type="PROSITE" id="PS00134">
    <property type="entry name" value="TRYPSIN_HIS"/>
    <property type="match status" value="1"/>
</dbReference>
<keyword evidence="21" id="KW-0379">Hydroxylation</keyword>
<keyword evidence="10 24" id="KW-0645">Protease</keyword>
<dbReference type="PROSITE" id="PS01187">
    <property type="entry name" value="EGF_CA"/>
    <property type="match status" value="1"/>
</dbReference>
<evidence type="ECO:0000256" key="7">
    <source>
        <dbReference type="ARBA" id="ARBA00022525"/>
    </source>
</evidence>
<dbReference type="GO" id="GO:0005509">
    <property type="term" value="F:calcium ion binding"/>
    <property type="evidence" value="ECO:0007669"/>
    <property type="project" value="InterPro"/>
</dbReference>
<evidence type="ECO:0000256" key="16">
    <source>
        <dbReference type="ARBA" id="ARBA00022842"/>
    </source>
</evidence>
<dbReference type="FunFam" id="2.10.25.10:FF:000162">
    <property type="entry name" value="Coagulation factor X (Predicted)"/>
    <property type="match status" value="1"/>
</dbReference>
<evidence type="ECO:0000256" key="19">
    <source>
        <dbReference type="ARBA" id="ARBA00023157"/>
    </source>
</evidence>
<keyword evidence="14 24" id="KW-0720">Serine protease</keyword>
<evidence type="ECO:0000256" key="20">
    <source>
        <dbReference type="ARBA" id="ARBA00023180"/>
    </source>
</evidence>
<evidence type="ECO:0000313" key="31">
    <source>
        <dbReference type="Proteomes" id="UP000829720"/>
    </source>
</evidence>
<dbReference type="Pfam" id="PF00089">
    <property type="entry name" value="Trypsin"/>
    <property type="match status" value="1"/>
</dbReference>
<dbReference type="InterPro" id="IPR050442">
    <property type="entry name" value="Peptidase_S1_coag_factors"/>
</dbReference>
<feature type="disulfide bond" evidence="23">
    <location>
        <begin position="118"/>
        <end position="127"/>
    </location>
</feature>
<evidence type="ECO:0000256" key="2">
    <source>
        <dbReference type="ARBA" id="ARBA00002741"/>
    </source>
</evidence>